<dbReference type="InterPro" id="IPR017871">
    <property type="entry name" value="ABC_transporter-like_CS"/>
</dbReference>
<proteinExistence type="predicted"/>
<feature type="transmembrane region" description="Helical" evidence="9">
    <location>
        <begin position="850"/>
        <end position="875"/>
    </location>
</feature>
<dbReference type="SMART" id="SM00382">
    <property type="entry name" value="AAA"/>
    <property type="match status" value="2"/>
</dbReference>
<evidence type="ECO:0000259" key="10">
    <source>
        <dbReference type="PROSITE" id="PS50893"/>
    </source>
</evidence>
<evidence type="ECO:0000256" key="6">
    <source>
        <dbReference type="ARBA" id="ARBA00022840"/>
    </source>
</evidence>
<gene>
    <name evidence="12" type="ORF">L207DRAFT_609131</name>
</gene>
<feature type="domain" description="ABC transporter" evidence="10">
    <location>
        <begin position="534"/>
        <end position="762"/>
    </location>
</feature>
<dbReference type="GO" id="GO:0140359">
    <property type="term" value="F:ABC-type transporter activity"/>
    <property type="evidence" value="ECO:0007669"/>
    <property type="project" value="InterPro"/>
</dbReference>
<evidence type="ECO:0000256" key="9">
    <source>
        <dbReference type="SAM" id="Phobius"/>
    </source>
</evidence>
<name>A0A2J6R217_HYAVF</name>
<protein>
    <submittedName>
        <fullName evidence="12">Putative multidrug resistance protein</fullName>
    </submittedName>
</protein>
<evidence type="ECO:0000256" key="7">
    <source>
        <dbReference type="ARBA" id="ARBA00022989"/>
    </source>
</evidence>
<feature type="transmembrane region" description="Helical" evidence="9">
    <location>
        <begin position="804"/>
        <end position="830"/>
    </location>
</feature>
<dbReference type="Pfam" id="PF00005">
    <property type="entry name" value="ABC_tran"/>
    <property type="match status" value="2"/>
</dbReference>
<comment type="subcellular location">
    <subcellularLocation>
        <location evidence="1">Cell membrane</location>
        <topology evidence="1">Multi-pass membrane protein</topology>
    </subcellularLocation>
</comment>
<accession>A0A2J6R217</accession>
<evidence type="ECO:0000256" key="5">
    <source>
        <dbReference type="ARBA" id="ARBA00022741"/>
    </source>
</evidence>
<keyword evidence="5" id="KW-0547">Nucleotide-binding</keyword>
<evidence type="ECO:0000256" key="3">
    <source>
        <dbReference type="ARBA" id="ARBA00022475"/>
    </source>
</evidence>
<feature type="transmembrane region" description="Helical" evidence="9">
    <location>
        <begin position="949"/>
        <end position="969"/>
    </location>
</feature>
<dbReference type="STRING" id="1149755.A0A2J6R217"/>
<dbReference type="InterPro" id="IPR036640">
    <property type="entry name" value="ABC1_TM_sf"/>
</dbReference>
<feature type="transmembrane region" description="Helical" evidence="9">
    <location>
        <begin position="25"/>
        <end position="44"/>
    </location>
</feature>
<dbReference type="PROSITE" id="PS50893">
    <property type="entry name" value="ABC_TRANSPORTER_2"/>
    <property type="match status" value="2"/>
</dbReference>
<dbReference type="InterPro" id="IPR027417">
    <property type="entry name" value="P-loop_NTPase"/>
</dbReference>
<dbReference type="Pfam" id="PF00664">
    <property type="entry name" value="ABC_membrane"/>
    <property type="match status" value="1"/>
</dbReference>
<evidence type="ECO:0000313" key="13">
    <source>
        <dbReference type="Proteomes" id="UP000235786"/>
    </source>
</evidence>
<dbReference type="FunFam" id="1.20.1560.10:FF:000055">
    <property type="entry name" value="ABC multidrug transporter (Eurofung)"/>
    <property type="match status" value="1"/>
</dbReference>
<keyword evidence="6" id="KW-0067">ATP-binding</keyword>
<dbReference type="InterPro" id="IPR003593">
    <property type="entry name" value="AAA+_ATPase"/>
</dbReference>
<dbReference type="InterPro" id="IPR050173">
    <property type="entry name" value="ABC_transporter_C-like"/>
</dbReference>
<keyword evidence="8 9" id="KW-0472">Membrane</keyword>
<dbReference type="Gene3D" id="3.40.50.300">
    <property type="entry name" value="P-loop containing nucleotide triphosphate hydrolases"/>
    <property type="match status" value="2"/>
</dbReference>
<evidence type="ECO:0000256" key="1">
    <source>
        <dbReference type="ARBA" id="ARBA00004651"/>
    </source>
</evidence>
<keyword evidence="2" id="KW-0813">Transport</keyword>
<dbReference type="CDD" id="cd18580">
    <property type="entry name" value="ABC_6TM_ABCC_D2"/>
    <property type="match status" value="1"/>
</dbReference>
<dbReference type="InterPro" id="IPR011527">
    <property type="entry name" value="ABC1_TM_dom"/>
</dbReference>
<feature type="domain" description="ABC transmembrane type-1" evidence="11">
    <location>
        <begin position="203"/>
        <end position="481"/>
    </location>
</feature>
<keyword evidence="3" id="KW-1003">Cell membrane</keyword>
<dbReference type="PROSITE" id="PS50929">
    <property type="entry name" value="ABC_TM1F"/>
    <property type="match status" value="2"/>
</dbReference>
<feature type="transmembrane region" description="Helical" evidence="9">
    <location>
        <begin position="332"/>
        <end position="350"/>
    </location>
</feature>
<dbReference type="InterPro" id="IPR003439">
    <property type="entry name" value="ABC_transporter-like_ATP-bd"/>
</dbReference>
<feature type="transmembrane region" description="Helical" evidence="9">
    <location>
        <begin position="82"/>
        <end position="101"/>
    </location>
</feature>
<feature type="domain" description="ABC transmembrane type-1" evidence="11">
    <location>
        <begin position="834"/>
        <end position="1091"/>
    </location>
</feature>
<dbReference type="EMBL" id="KZ613958">
    <property type="protein sequence ID" value="PMD32556.1"/>
    <property type="molecule type" value="Genomic_DNA"/>
</dbReference>
<feature type="transmembrane region" description="Helical" evidence="9">
    <location>
        <begin position="56"/>
        <end position="76"/>
    </location>
</feature>
<dbReference type="PROSITE" id="PS00211">
    <property type="entry name" value="ABC_TRANSPORTER_1"/>
    <property type="match status" value="1"/>
</dbReference>
<dbReference type="FunFam" id="3.40.50.300:FF:000838">
    <property type="entry name" value="ABC multidrug transporter (Eurofung)"/>
    <property type="match status" value="1"/>
</dbReference>
<dbReference type="Proteomes" id="UP000235786">
    <property type="component" value="Unassembled WGS sequence"/>
</dbReference>
<dbReference type="CDD" id="cd03244">
    <property type="entry name" value="ABCC_MRP_domain2"/>
    <property type="match status" value="1"/>
</dbReference>
<dbReference type="GO" id="GO:0005886">
    <property type="term" value="C:plasma membrane"/>
    <property type="evidence" value="ECO:0007669"/>
    <property type="project" value="UniProtKB-SubCell"/>
</dbReference>
<feature type="transmembrane region" description="Helical" evidence="9">
    <location>
        <begin position="1062"/>
        <end position="1083"/>
    </location>
</feature>
<keyword evidence="4 9" id="KW-0812">Transmembrane</keyword>
<dbReference type="GO" id="GO:0016887">
    <property type="term" value="F:ATP hydrolysis activity"/>
    <property type="evidence" value="ECO:0007669"/>
    <property type="project" value="InterPro"/>
</dbReference>
<dbReference type="Gene3D" id="1.20.1560.10">
    <property type="entry name" value="ABC transporter type 1, transmembrane domain"/>
    <property type="match status" value="2"/>
</dbReference>
<feature type="domain" description="ABC transporter" evidence="10">
    <location>
        <begin position="1128"/>
        <end position="1358"/>
    </location>
</feature>
<evidence type="ECO:0000259" key="11">
    <source>
        <dbReference type="PROSITE" id="PS50929"/>
    </source>
</evidence>
<feature type="transmembrane region" description="Helical" evidence="9">
    <location>
        <begin position="195"/>
        <end position="215"/>
    </location>
</feature>
<dbReference type="SUPFAM" id="SSF90123">
    <property type="entry name" value="ABC transporter transmembrane region"/>
    <property type="match status" value="2"/>
</dbReference>
<keyword evidence="13" id="KW-1185">Reference proteome</keyword>
<dbReference type="FunFam" id="1.20.1560.10:FF:000066">
    <property type="entry name" value="ABC multidrug transporter (Eurofung)"/>
    <property type="match status" value="1"/>
</dbReference>
<evidence type="ECO:0000256" key="4">
    <source>
        <dbReference type="ARBA" id="ARBA00022692"/>
    </source>
</evidence>
<evidence type="ECO:0000313" key="12">
    <source>
        <dbReference type="EMBL" id="PMD32556.1"/>
    </source>
</evidence>
<dbReference type="SUPFAM" id="SSF52540">
    <property type="entry name" value="P-loop containing nucleoside triphosphate hydrolases"/>
    <property type="match status" value="2"/>
</dbReference>
<reference evidence="12 13" key="1">
    <citation type="submission" date="2016-04" db="EMBL/GenBank/DDBJ databases">
        <title>A degradative enzymes factory behind the ericoid mycorrhizal symbiosis.</title>
        <authorList>
            <consortium name="DOE Joint Genome Institute"/>
            <person name="Martino E."/>
            <person name="Morin E."/>
            <person name="Grelet G."/>
            <person name="Kuo A."/>
            <person name="Kohler A."/>
            <person name="Daghino S."/>
            <person name="Barry K."/>
            <person name="Choi C."/>
            <person name="Cichocki N."/>
            <person name="Clum A."/>
            <person name="Copeland A."/>
            <person name="Hainaut M."/>
            <person name="Haridas S."/>
            <person name="Labutti K."/>
            <person name="Lindquist E."/>
            <person name="Lipzen A."/>
            <person name="Khouja H.-R."/>
            <person name="Murat C."/>
            <person name="Ohm R."/>
            <person name="Olson A."/>
            <person name="Spatafora J."/>
            <person name="Veneault-Fourrey C."/>
            <person name="Henrissat B."/>
            <person name="Grigoriev I."/>
            <person name="Martin F."/>
            <person name="Perotto S."/>
        </authorList>
    </citation>
    <scope>NUCLEOTIDE SEQUENCE [LARGE SCALE GENOMIC DNA]</scope>
    <source>
        <strain evidence="12 13">F</strain>
    </source>
</reference>
<dbReference type="PANTHER" id="PTHR24223:SF345">
    <property type="entry name" value="ABC MULTIDRUG TRANSPORTER (EUROFUNG)"/>
    <property type="match status" value="1"/>
</dbReference>
<feature type="transmembrane region" description="Helical" evidence="9">
    <location>
        <begin position="1033"/>
        <end position="1056"/>
    </location>
</feature>
<feature type="transmembrane region" description="Helical" evidence="9">
    <location>
        <begin position="414"/>
        <end position="442"/>
    </location>
</feature>
<organism evidence="12 13">
    <name type="scientific">Hyaloscypha variabilis (strain UAMH 11265 / GT02V1 / F)</name>
    <name type="common">Meliniomyces variabilis</name>
    <dbReference type="NCBI Taxonomy" id="1149755"/>
    <lineage>
        <taxon>Eukaryota</taxon>
        <taxon>Fungi</taxon>
        <taxon>Dikarya</taxon>
        <taxon>Ascomycota</taxon>
        <taxon>Pezizomycotina</taxon>
        <taxon>Leotiomycetes</taxon>
        <taxon>Helotiales</taxon>
        <taxon>Hyaloscyphaceae</taxon>
        <taxon>Hyaloscypha</taxon>
        <taxon>Hyaloscypha variabilis</taxon>
    </lineage>
</organism>
<dbReference type="InterPro" id="IPR044726">
    <property type="entry name" value="ABCC_6TM_D2"/>
</dbReference>
<keyword evidence="7 9" id="KW-1133">Transmembrane helix</keyword>
<evidence type="ECO:0000256" key="2">
    <source>
        <dbReference type="ARBA" id="ARBA00022448"/>
    </source>
</evidence>
<feature type="transmembrane region" description="Helical" evidence="9">
    <location>
        <begin position="235"/>
        <end position="257"/>
    </location>
</feature>
<dbReference type="OrthoDB" id="6500128at2759"/>
<dbReference type="PANTHER" id="PTHR24223">
    <property type="entry name" value="ATP-BINDING CASSETTE SUB-FAMILY C"/>
    <property type="match status" value="1"/>
</dbReference>
<sequence length="1358" mass="150143">MIFICIKLVVLVLWALEPVYRTPYALVSATLSLVGAVFLCYLSYMEHTRSICPSSFLALYLLASLFPDIVQARSLYLNEDLHTLMLIYAAGIGVKLLLLVLEAKSKDLYLKPAYRNLSPEVTAGIINRTFFWWINSLFKTGYRKVLSIQDLPVLDNELSSARLQAKLKSEWGNAQKPGSGKSLALAALRCFRGPLLFAALPRVCLIVLEFCQPFLITYAIKYVTQATVETFGVDIGYRLILASIFIYTGLAIATASYKHRLNRICTMLRGALVAIIHARSLELTESGHDDLVAITLMSTDVDIICDKVSAIYEVCAQFIEVGVGIWLLVRQLGWVAAVPLLIIVACSRITPRIGIISRVRQKVWTAAVQQRIAMTSSMLSSMKSLKMMGLSDEIYENIQSQRIKEMEFVKRFRWMIVLLNAIGNIVPVLAPVATFIVFAIQAKLRGSEPLSGTLAFTSLAIISMVTKPSFQLLVIVPAYSSAMASFERIEAFLLGQSRVDLRKETTSSASSVSSQSSVAILSPVLVDLTAAISIGCPTISPSLGAEPILSDIEIRSEVASITMLAGPVGCGKSTILKAILGEVSFTGNLFVSSERIAYCAQTPWLVNDTLKQNVLGLDIDIAIDEAWYKTVLHASGLDEDIMLLPRGDQTVIGSRGTKLSGGQKQRLALARALYSRLDILLLDDVLSALDAKTESLVAEKVLGPQGLTRKLGTTVILVTHSTQYFHLADQIVVLGTDGRIAESGTYDTLRAQTGYISSFLPKSGQPNSDEGQNRPVAMKMVKGVSENDGQDLSRKTGDMSIYRYWLSSVSWPTTFAFISSAGAFSGFLAFSQCWLRWWTEDSNGNLVKYTTVYAALSLLVIIFELLTLCWVMLIIGPRISVSLHSTLLKTVMRAPLSFFAGIDTGVTLNRFSQDMTLIDRVLPVSAMNIVIQSFKILGQGVLLFSTEKILTATIPFCLLVIFILQRVYLQTSRQIRIIDLESRSPVYSQFLETLEGLVTIRAFGWKSNSIATNIKRLDVSQQPYYIMMCIQRWLNLVLDLLVAGIAVTIISLAVFFRGSTTGGQIGIALNIVLVFNSVLLRLVATWTRMETSLGAIARLKMLEETTICEDKPGEDFMPDDHWPSEGSIEFRQVTASYSPDAIALRNVSLKILPGQKLGICGRTGSGKSSLLLTLLRLLDLDSGIILVDNIDLQRLPRGLIRSRMIAVPQDPFMLKSSVRQNIDPSQSISEERIIDALTRVDLWSIIESRGGLDQDMKSQPLSQGQHQLFCLARAMLRDSKILILDEATSNVDIETDKRMQEIIRREFRDHTVITVAHRIETILDSDVVAVLDNGNLMEFGTPRELLGRPSRFKELTNK</sequence>
<dbReference type="GO" id="GO:0005524">
    <property type="term" value="F:ATP binding"/>
    <property type="evidence" value="ECO:0007669"/>
    <property type="project" value="UniProtKB-KW"/>
</dbReference>
<evidence type="ECO:0000256" key="8">
    <source>
        <dbReference type="ARBA" id="ARBA00023136"/>
    </source>
</evidence>